<dbReference type="PROSITE" id="PS50109">
    <property type="entry name" value="HIS_KIN"/>
    <property type="match status" value="1"/>
</dbReference>
<dbReference type="PANTHER" id="PTHR43711:SF31">
    <property type="entry name" value="HISTIDINE KINASE"/>
    <property type="match status" value="1"/>
</dbReference>
<dbReference type="InterPro" id="IPR036890">
    <property type="entry name" value="HATPase_C_sf"/>
</dbReference>
<gene>
    <name evidence="15" type="ORF">HWN40_07970</name>
</gene>
<keyword evidence="6" id="KW-0547">Nucleotide-binding</keyword>
<evidence type="ECO:0000256" key="1">
    <source>
        <dbReference type="ARBA" id="ARBA00000085"/>
    </source>
</evidence>
<dbReference type="CDD" id="cd16922">
    <property type="entry name" value="HATPase_EvgS-ArcB-TorS-like"/>
    <property type="match status" value="1"/>
</dbReference>
<dbReference type="PANTHER" id="PTHR43711">
    <property type="entry name" value="TWO-COMPONENT HISTIDINE KINASE"/>
    <property type="match status" value="1"/>
</dbReference>
<dbReference type="SMART" id="SM00387">
    <property type="entry name" value="HATPase_c"/>
    <property type="match status" value="1"/>
</dbReference>
<evidence type="ECO:0000256" key="8">
    <source>
        <dbReference type="ARBA" id="ARBA00022840"/>
    </source>
</evidence>
<dbReference type="GO" id="GO:0005524">
    <property type="term" value="F:ATP binding"/>
    <property type="evidence" value="ECO:0007669"/>
    <property type="project" value="UniProtKB-KW"/>
</dbReference>
<feature type="transmembrane region" description="Helical" evidence="12">
    <location>
        <begin position="82"/>
        <end position="104"/>
    </location>
</feature>
<evidence type="ECO:0000256" key="7">
    <source>
        <dbReference type="ARBA" id="ARBA00022777"/>
    </source>
</evidence>
<dbReference type="InterPro" id="IPR036097">
    <property type="entry name" value="HisK_dim/P_sf"/>
</dbReference>
<dbReference type="Gene3D" id="3.30.565.10">
    <property type="entry name" value="Histidine kinase-like ATPase, C-terminal domain"/>
    <property type="match status" value="1"/>
</dbReference>
<dbReference type="InterPro" id="IPR005467">
    <property type="entry name" value="His_kinase_dom"/>
</dbReference>
<dbReference type="NCBIfam" id="TIGR00229">
    <property type="entry name" value="sensory_box"/>
    <property type="match status" value="1"/>
</dbReference>
<dbReference type="GO" id="GO:0000155">
    <property type="term" value="F:phosphorelay sensor kinase activity"/>
    <property type="evidence" value="ECO:0007669"/>
    <property type="project" value="InterPro"/>
</dbReference>
<evidence type="ECO:0000256" key="2">
    <source>
        <dbReference type="ARBA" id="ARBA00004370"/>
    </source>
</evidence>
<feature type="domain" description="PAC" evidence="14">
    <location>
        <begin position="277"/>
        <end position="330"/>
    </location>
</feature>
<keyword evidence="4" id="KW-0597">Phosphoprotein</keyword>
<keyword evidence="10 12" id="KW-0472">Membrane</keyword>
<dbReference type="AlphaFoldDB" id="A0A7D5EGZ0"/>
<dbReference type="InterPro" id="IPR050736">
    <property type="entry name" value="Sensor_HK_Regulatory"/>
</dbReference>
<dbReference type="PRINTS" id="PR00344">
    <property type="entry name" value="BCTRLSENSOR"/>
</dbReference>
<accession>A0A7D5EGZ0</accession>
<evidence type="ECO:0000256" key="10">
    <source>
        <dbReference type="ARBA" id="ARBA00023136"/>
    </source>
</evidence>
<feature type="transmembrane region" description="Helical" evidence="12">
    <location>
        <begin position="188"/>
        <end position="208"/>
    </location>
</feature>
<evidence type="ECO:0000256" key="12">
    <source>
        <dbReference type="SAM" id="Phobius"/>
    </source>
</evidence>
<feature type="domain" description="Histidine kinase" evidence="13">
    <location>
        <begin position="348"/>
        <end position="566"/>
    </location>
</feature>
<feature type="transmembrane region" description="Helical" evidence="12">
    <location>
        <begin position="157"/>
        <end position="176"/>
    </location>
</feature>
<feature type="transmembrane region" description="Helical" evidence="12">
    <location>
        <begin position="52"/>
        <end position="70"/>
    </location>
</feature>
<evidence type="ECO:0000256" key="9">
    <source>
        <dbReference type="ARBA" id="ARBA00023012"/>
    </source>
</evidence>
<dbReference type="Pfam" id="PF13188">
    <property type="entry name" value="PAS_8"/>
    <property type="match status" value="1"/>
</dbReference>
<comment type="subcellular location">
    <subcellularLocation>
        <location evidence="2">Membrane</location>
    </subcellularLocation>
</comment>
<organism evidence="15 16">
    <name type="scientific">Methanolobus zinderi</name>
    <dbReference type="NCBI Taxonomy" id="536044"/>
    <lineage>
        <taxon>Archaea</taxon>
        <taxon>Methanobacteriati</taxon>
        <taxon>Methanobacteriota</taxon>
        <taxon>Stenosarchaea group</taxon>
        <taxon>Methanomicrobia</taxon>
        <taxon>Methanosarcinales</taxon>
        <taxon>Methanosarcinaceae</taxon>
        <taxon>Methanolobus</taxon>
    </lineage>
</organism>
<dbReference type="KEGG" id="mzi:HWN40_07970"/>
<evidence type="ECO:0000256" key="5">
    <source>
        <dbReference type="ARBA" id="ARBA00022679"/>
    </source>
</evidence>
<dbReference type="InterPro" id="IPR000014">
    <property type="entry name" value="PAS"/>
</dbReference>
<keyword evidence="12" id="KW-0812">Transmembrane</keyword>
<dbReference type="SUPFAM" id="SSF55785">
    <property type="entry name" value="PYP-like sensor domain (PAS domain)"/>
    <property type="match status" value="1"/>
</dbReference>
<dbReference type="EMBL" id="CP058215">
    <property type="protein sequence ID" value="QLC50180.1"/>
    <property type="molecule type" value="Genomic_DNA"/>
</dbReference>
<dbReference type="EC" id="2.7.13.3" evidence="3"/>
<dbReference type="InterPro" id="IPR003594">
    <property type="entry name" value="HATPase_dom"/>
</dbReference>
<keyword evidence="8" id="KW-0067">ATP-binding</keyword>
<name>A0A7D5EGZ0_9EURY</name>
<evidence type="ECO:0000259" key="13">
    <source>
        <dbReference type="PROSITE" id="PS50109"/>
    </source>
</evidence>
<dbReference type="InterPro" id="IPR000700">
    <property type="entry name" value="PAS-assoc_C"/>
</dbReference>
<keyword evidence="9" id="KW-0902">Two-component regulatory system</keyword>
<dbReference type="Proteomes" id="UP000509594">
    <property type="component" value="Chromosome"/>
</dbReference>
<keyword evidence="7" id="KW-0418">Kinase</keyword>
<dbReference type="SUPFAM" id="SSF47384">
    <property type="entry name" value="Homodimeric domain of signal transducing histidine kinase"/>
    <property type="match status" value="1"/>
</dbReference>
<keyword evidence="16" id="KW-1185">Reference proteome</keyword>
<dbReference type="Gene3D" id="1.10.287.130">
    <property type="match status" value="1"/>
</dbReference>
<dbReference type="InterPro" id="IPR003661">
    <property type="entry name" value="HisK_dim/P_dom"/>
</dbReference>
<keyword evidence="11" id="KW-0131">Cell cycle</keyword>
<dbReference type="SMART" id="SM00388">
    <property type="entry name" value="HisKA"/>
    <property type="match status" value="1"/>
</dbReference>
<dbReference type="FunFam" id="3.30.565.10:FF:000010">
    <property type="entry name" value="Sensor histidine kinase RcsC"/>
    <property type="match status" value="1"/>
</dbReference>
<keyword evidence="5" id="KW-0808">Transferase</keyword>
<evidence type="ECO:0000313" key="16">
    <source>
        <dbReference type="Proteomes" id="UP000509594"/>
    </source>
</evidence>
<dbReference type="InterPro" id="IPR004358">
    <property type="entry name" value="Sig_transdc_His_kin-like_C"/>
</dbReference>
<dbReference type="PROSITE" id="PS50113">
    <property type="entry name" value="PAC"/>
    <property type="match status" value="1"/>
</dbReference>
<comment type="catalytic activity">
    <reaction evidence="1">
        <text>ATP + protein L-histidine = ADP + protein N-phospho-L-histidine.</text>
        <dbReference type="EC" id="2.7.13.3"/>
    </reaction>
</comment>
<dbReference type="FunFam" id="1.10.287.130:FF:000038">
    <property type="entry name" value="Sensory transduction histidine kinase"/>
    <property type="match status" value="1"/>
</dbReference>
<reference evidence="15 16" key="1">
    <citation type="submission" date="2020-06" db="EMBL/GenBank/DDBJ databases">
        <title>Methanolobus halotolerans sp. nov., isolated from a saline lake Tus in Siberia.</title>
        <authorList>
            <person name="Shen Y."/>
            <person name="Chen S.-C."/>
            <person name="Lai M.-C."/>
            <person name="Huang H.-H."/>
            <person name="Chiu H.-H."/>
            <person name="Tang S.-L."/>
            <person name="Rogozin D.Y."/>
            <person name="Degermendzhy A.G."/>
        </authorList>
    </citation>
    <scope>NUCLEOTIDE SEQUENCE [LARGE SCALE GENOMIC DNA]</scope>
    <source>
        <strain evidence="15 16">DSM 21339</strain>
    </source>
</reference>
<feature type="transmembrane region" description="Helical" evidence="12">
    <location>
        <begin position="124"/>
        <end position="145"/>
    </location>
</feature>
<evidence type="ECO:0000256" key="4">
    <source>
        <dbReference type="ARBA" id="ARBA00022553"/>
    </source>
</evidence>
<proteinExistence type="predicted"/>
<dbReference type="Gene3D" id="3.30.450.20">
    <property type="entry name" value="PAS domain"/>
    <property type="match status" value="1"/>
</dbReference>
<dbReference type="CDD" id="cd00082">
    <property type="entry name" value="HisKA"/>
    <property type="match status" value="1"/>
</dbReference>
<evidence type="ECO:0000256" key="3">
    <source>
        <dbReference type="ARBA" id="ARBA00012438"/>
    </source>
</evidence>
<dbReference type="InterPro" id="IPR035965">
    <property type="entry name" value="PAS-like_dom_sf"/>
</dbReference>
<dbReference type="Pfam" id="PF00512">
    <property type="entry name" value="HisKA"/>
    <property type="match status" value="1"/>
</dbReference>
<feature type="transmembrane region" description="Helical" evidence="12">
    <location>
        <begin position="12"/>
        <end position="32"/>
    </location>
</feature>
<sequence length="590" mass="66747">MLAFYIRQFRDTDGVDAFSLFLVAISVYSVFYSMEVSLTELDSVLLSYKLQYLGISFIPPLFLLFSMGYTGRKHLITHSLKITIFFIPAITLLMVFTTDYHNFFHESFYLNADGLRGLVFEPGIYYWIHQTYCITLILLGMYFFLRMWIDTKAFFSRHLLVLLISSSIPFSVYLLYLTGFFPKGVDPVPFVLIMGALMIYTGILRYSLFDIAPLARSFLFDNVPSGVVVLDRKDRVVDFNHFATEHLGTSGKGLGLPASEFFASWPQLIDLEDKCNEENRLEFKKSVGGTELWFAASLLPLRNKYGEIRGKMIVLDNITDRKLAEEALIRGKLMAEEANHMKSGFLANMSHELRTPLNAVIGFSQLLEQEAVGELNDDQMKYVLNIETAGKHLLDLINDILDISKIEAGKMELECEEFSVKDAIEEIEKLIAPMAANKDIDLIIDAPENTGIYADRQKFKQVMLNLFSNAIKFTPEKGEVTVNCEDIGNAVQVSVSDSGIGIPQNRYDEIFEPFKQIESSTSKKYKGTGLGLALVKKIVEMHNGNIDVKSEEGKGSTFTFVIEDQRNLNDSRESCDVDTKKEIISDSILI</sequence>
<dbReference type="InterPro" id="IPR031621">
    <property type="entry name" value="HisKA_7TM"/>
</dbReference>
<dbReference type="GO" id="GO:0016020">
    <property type="term" value="C:membrane"/>
    <property type="evidence" value="ECO:0007669"/>
    <property type="project" value="UniProtKB-SubCell"/>
</dbReference>
<evidence type="ECO:0000256" key="11">
    <source>
        <dbReference type="ARBA" id="ARBA00023306"/>
    </source>
</evidence>
<keyword evidence="12" id="KW-1133">Transmembrane helix</keyword>
<dbReference type="Pfam" id="PF16927">
    <property type="entry name" value="HisKA_7TM"/>
    <property type="match status" value="1"/>
</dbReference>
<dbReference type="OrthoDB" id="342253at2157"/>
<protein>
    <recommendedName>
        <fullName evidence="3">histidine kinase</fullName>
        <ecNumber evidence="3">2.7.13.3</ecNumber>
    </recommendedName>
</protein>
<evidence type="ECO:0000259" key="14">
    <source>
        <dbReference type="PROSITE" id="PS50113"/>
    </source>
</evidence>
<dbReference type="SUPFAM" id="SSF55874">
    <property type="entry name" value="ATPase domain of HSP90 chaperone/DNA topoisomerase II/histidine kinase"/>
    <property type="match status" value="1"/>
</dbReference>
<evidence type="ECO:0000313" key="15">
    <source>
        <dbReference type="EMBL" id="QLC50180.1"/>
    </source>
</evidence>
<evidence type="ECO:0000256" key="6">
    <source>
        <dbReference type="ARBA" id="ARBA00022741"/>
    </source>
</evidence>
<dbReference type="Pfam" id="PF02518">
    <property type="entry name" value="HATPase_c"/>
    <property type="match status" value="1"/>
</dbReference>